<dbReference type="RefSeq" id="WP_034226966.1">
    <property type="nucleotide sequence ID" value="NZ_AXCW01000153.1"/>
</dbReference>
<accession>A0A021VP21</accession>
<dbReference type="OrthoDB" id="9803128at2"/>
<evidence type="ECO:0000313" key="1">
    <source>
        <dbReference type="EMBL" id="EYR62886.1"/>
    </source>
</evidence>
<evidence type="ECO:0000313" key="2">
    <source>
        <dbReference type="Proteomes" id="UP000019753"/>
    </source>
</evidence>
<proteinExistence type="predicted"/>
<dbReference type="Proteomes" id="UP000019753">
    <property type="component" value="Unassembled WGS sequence"/>
</dbReference>
<name>A0A021VP21_9CELL</name>
<comment type="caution">
    <text evidence="1">The sequence shown here is derived from an EMBL/GenBank/DDBJ whole genome shotgun (WGS) entry which is preliminary data.</text>
</comment>
<keyword evidence="2" id="KW-1185">Reference proteome</keyword>
<reference evidence="1 2" key="1">
    <citation type="submission" date="2014-01" db="EMBL/GenBank/DDBJ databases">
        <title>Actinotalea ferrariae CF5-4.</title>
        <authorList>
            <person name="Chen F."/>
            <person name="Li Y."/>
            <person name="Wang G."/>
        </authorList>
    </citation>
    <scope>NUCLEOTIDE SEQUENCE [LARGE SCALE GENOMIC DNA]</scope>
    <source>
        <strain evidence="1 2">CF5-4</strain>
    </source>
</reference>
<gene>
    <name evidence="1" type="ORF">N866_04525</name>
</gene>
<sequence>MATVTAPIKVDAETDQLISHAAHFLQRSKKDVVDAAVREYAETHRDLIQSGVLEALRTLDGSTKSAVSLLTGLSATEIDELGGIDS</sequence>
<dbReference type="AlphaFoldDB" id="A0A021VP21"/>
<dbReference type="EMBL" id="AXCW01000153">
    <property type="protein sequence ID" value="EYR62886.1"/>
    <property type="molecule type" value="Genomic_DNA"/>
</dbReference>
<protein>
    <submittedName>
        <fullName evidence="1">Uncharacterized protein</fullName>
    </submittedName>
</protein>
<organism evidence="1 2">
    <name type="scientific">Actinotalea ferrariae CF5-4</name>
    <dbReference type="NCBI Taxonomy" id="948458"/>
    <lineage>
        <taxon>Bacteria</taxon>
        <taxon>Bacillati</taxon>
        <taxon>Actinomycetota</taxon>
        <taxon>Actinomycetes</taxon>
        <taxon>Micrococcales</taxon>
        <taxon>Cellulomonadaceae</taxon>
        <taxon>Actinotalea</taxon>
    </lineage>
</organism>